<evidence type="ECO:0000313" key="2">
    <source>
        <dbReference type="Proteomes" id="UP000202424"/>
    </source>
</evidence>
<organism evidence="1 2">
    <name type="scientific">Escherichia phage phiSUSP1</name>
    <dbReference type="NCBI Taxonomy" id="1718606"/>
    <lineage>
        <taxon>Viruses</taxon>
        <taxon>Duplodnaviria</taxon>
        <taxon>Heunggongvirae</taxon>
        <taxon>Uroviricota</taxon>
        <taxon>Caudoviricetes</taxon>
        <taxon>Andersonviridae</taxon>
        <taxon>Ounavirinae</taxon>
        <taxon>Mooglevirus</taxon>
        <taxon>Mooglevirus susp1</taxon>
        <taxon>Suspvirus SUSP1</taxon>
    </lineage>
</organism>
<reference evidence="1 2" key="1">
    <citation type="journal article" date="2017" name="MBio">
        <title>Novel 'Superspreader' Bacteriophages Promote Horizontal Gene Transfer by Transformation.</title>
        <authorList>
            <person name="Keen E.C."/>
            <person name="Bliskovsky V.V."/>
            <person name="Malagon F."/>
            <person name="Baker J.D."/>
            <person name="Prince J.S."/>
            <person name="Klaus J.S."/>
            <person name="Adhya S.L."/>
        </authorList>
    </citation>
    <scope>NUCLEOTIDE SEQUENCE [LARGE SCALE GENOMIC DNA]</scope>
</reference>
<evidence type="ECO:0008006" key="3">
    <source>
        <dbReference type="Google" id="ProtNLM"/>
    </source>
</evidence>
<sequence>MTTVNEMLASKGIDSNFMLNTIESLAIVMRSNTFSSQVIPESYQVNAEISDESAFRSQVELLLNNRQLALASVAVGVDALAGYVFDKMQTGDYKVLSEEEKEALLEFTEDDTFNLIINSIASVMAVLEKRVTEKLPHYEKLDWGFADIFERSQEMVKLTKEQLQEVVDNEAERGIDEIQVKLTALVPSIITVMSIHALFEVAGMIDAPIEFVEQIAGNVSGEALREVIMQTGAAVLQDKIAIHFGDEFVATIQALSEKEKLDSTQIH</sequence>
<evidence type="ECO:0000313" key="1">
    <source>
        <dbReference type="EMBL" id="ALH47078.1"/>
    </source>
</evidence>
<protein>
    <recommendedName>
        <fullName evidence="3">Minor tail protein</fullName>
    </recommendedName>
</protein>
<dbReference type="EMBL" id="KT454805">
    <property type="protein sequence ID" value="ALH47078.1"/>
    <property type="molecule type" value="Genomic_DNA"/>
</dbReference>
<name>A0A0N9S9C2_9CAUD</name>
<dbReference type="RefSeq" id="YP_009199438.1">
    <property type="nucleotide sequence ID" value="NC_028808.2"/>
</dbReference>
<dbReference type="OrthoDB" id="8329at10239"/>
<accession>A0A0N9S9C2</accession>
<proteinExistence type="predicted"/>
<dbReference type="Proteomes" id="UP000202424">
    <property type="component" value="Segment"/>
</dbReference>
<dbReference type="KEGG" id="vg:26626628"/>
<dbReference type="GeneID" id="26626628"/>
<keyword evidence="2" id="KW-1185">Reference proteome</keyword>